<evidence type="ECO:0000313" key="1">
    <source>
        <dbReference type="EMBL" id="MDV2469825.1"/>
    </source>
</evidence>
<protein>
    <submittedName>
        <fullName evidence="1">Phage tail assembly protein</fullName>
    </submittedName>
</protein>
<dbReference type="RefSeq" id="WP_317084712.1">
    <property type="nucleotide sequence ID" value="NZ_JASVDY010000004.1"/>
</dbReference>
<evidence type="ECO:0000313" key="2">
    <source>
        <dbReference type="Proteomes" id="UP001278188"/>
    </source>
</evidence>
<dbReference type="Pfam" id="PF10109">
    <property type="entry name" value="Phage_TAC_7"/>
    <property type="match status" value="1"/>
</dbReference>
<keyword evidence="2" id="KW-1185">Reference proteome</keyword>
<gene>
    <name evidence="1" type="ORF">QR674_12625</name>
</gene>
<accession>A0ABU3WHE3</accession>
<organism evidence="1 2">
    <name type="scientific">Acinetobacter chinensis</name>
    <dbReference type="NCBI Taxonomy" id="2004650"/>
    <lineage>
        <taxon>Bacteria</taxon>
        <taxon>Pseudomonadati</taxon>
        <taxon>Pseudomonadota</taxon>
        <taxon>Gammaproteobacteria</taxon>
        <taxon>Moraxellales</taxon>
        <taxon>Moraxellaceae</taxon>
        <taxon>Acinetobacter</taxon>
    </lineage>
</organism>
<dbReference type="EMBL" id="JASVDY010000004">
    <property type="protein sequence ID" value="MDV2469825.1"/>
    <property type="molecule type" value="Genomic_DNA"/>
</dbReference>
<name>A0ABU3WHE3_9GAMM</name>
<reference evidence="1 2" key="1">
    <citation type="submission" date="2023-06" db="EMBL/GenBank/DDBJ databases">
        <title>Genomic Analysis of Acinetobacter Strains Recovered from South Australian Aquatic Samples provides Insights into the Circulation of Antibiotic Resistance determinants in the Environment.</title>
        <authorList>
            <person name="Tobin L."/>
            <person name="Jarocki V.M."/>
            <person name="Kenyon J."/>
            <person name="Drigo B."/>
            <person name="Donner E."/>
            <person name="Djordjevic S.P."/>
            <person name="Hamidian M."/>
        </authorList>
    </citation>
    <scope>NUCLEOTIDE SEQUENCE [LARGE SCALE GENOMIC DNA]</scope>
    <source>
        <strain evidence="1 2">SAAc652</strain>
    </source>
</reference>
<comment type="caution">
    <text evidence="1">The sequence shown here is derived from an EMBL/GenBank/DDBJ whole genome shotgun (WGS) entry which is preliminary data.</text>
</comment>
<sequence length="108" mass="12014">MTPEVQQENTEVIKDPNVTDIKFDTGFKRGEQTITSITVRKPKTGALRGLSIVDILNLNVDTIAKLAPRITQPVMSANDVYELEPSDTTKLCKAVVSFFVKAEEEDFL</sequence>
<proteinExistence type="predicted"/>
<dbReference type="InterPro" id="IPR019289">
    <property type="entry name" value="Phage_tail_E/E"/>
</dbReference>
<dbReference type="Proteomes" id="UP001278188">
    <property type="component" value="Unassembled WGS sequence"/>
</dbReference>